<name>A0A9R1XB39_LACSA</name>
<evidence type="ECO:0000313" key="1">
    <source>
        <dbReference type="EMBL" id="KAJ0203974.1"/>
    </source>
</evidence>
<dbReference type="PANTHER" id="PTHR46250:SF17">
    <property type="entry name" value="MYB_SANT-LIKE DOMAIN-CONTAINING PROTEIN"/>
    <property type="match status" value="1"/>
</dbReference>
<dbReference type="AlphaFoldDB" id="A0A9R1XB39"/>
<sequence>MVKDQNHEKDWQVVYDMLNGTNTIGFGYNSSIHSIIAEPTVSESYIQVHKEVAQGNKAKDFFQMEEDANSEERTKQMDDDYDQPVGITIAAKVLGEKLEQVDNSINQAILGETDVQKKASMVISEVTKMQSLSALDKFRASRKIMCDPETVLKAVEHLNRVQRVMHSNIRSPRSTDVVFKIISFAIQKGLAAQLVARLPSIDMY</sequence>
<dbReference type="Proteomes" id="UP000235145">
    <property type="component" value="Unassembled WGS sequence"/>
</dbReference>
<dbReference type="PANTHER" id="PTHR46250">
    <property type="entry name" value="MYB/SANT-LIKE DNA-BINDING DOMAIN PROTEIN-RELATED"/>
    <property type="match status" value="1"/>
</dbReference>
<protein>
    <submittedName>
        <fullName evidence="1">Uncharacterized protein</fullName>
    </submittedName>
</protein>
<reference evidence="1 2" key="1">
    <citation type="journal article" date="2017" name="Nat. Commun.">
        <title>Genome assembly with in vitro proximity ligation data and whole-genome triplication in lettuce.</title>
        <authorList>
            <person name="Reyes-Chin-Wo S."/>
            <person name="Wang Z."/>
            <person name="Yang X."/>
            <person name="Kozik A."/>
            <person name="Arikit S."/>
            <person name="Song C."/>
            <person name="Xia L."/>
            <person name="Froenicke L."/>
            <person name="Lavelle D.O."/>
            <person name="Truco M.J."/>
            <person name="Xia R."/>
            <person name="Zhu S."/>
            <person name="Xu C."/>
            <person name="Xu H."/>
            <person name="Xu X."/>
            <person name="Cox K."/>
            <person name="Korf I."/>
            <person name="Meyers B.C."/>
            <person name="Michelmore R.W."/>
        </authorList>
    </citation>
    <scope>NUCLEOTIDE SEQUENCE [LARGE SCALE GENOMIC DNA]</scope>
    <source>
        <strain evidence="2">cv. Salinas</strain>
        <tissue evidence="1">Seedlings</tissue>
    </source>
</reference>
<accession>A0A9R1XB39</accession>
<dbReference type="EMBL" id="NBSK02000005">
    <property type="protein sequence ID" value="KAJ0203974.1"/>
    <property type="molecule type" value="Genomic_DNA"/>
</dbReference>
<gene>
    <name evidence="1" type="ORF">LSAT_V11C500286100</name>
</gene>
<evidence type="ECO:0000313" key="2">
    <source>
        <dbReference type="Proteomes" id="UP000235145"/>
    </source>
</evidence>
<keyword evidence="2" id="KW-1185">Reference proteome</keyword>
<organism evidence="1 2">
    <name type="scientific">Lactuca sativa</name>
    <name type="common">Garden lettuce</name>
    <dbReference type="NCBI Taxonomy" id="4236"/>
    <lineage>
        <taxon>Eukaryota</taxon>
        <taxon>Viridiplantae</taxon>
        <taxon>Streptophyta</taxon>
        <taxon>Embryophyta</taxon>
        <taxon>Tracheophyta</taxon>
        <taxon>Spermatophyta</taxon>
        <taxon>Magnoliopsida</taxon>
        <taxon>eudicotyledons</taxon>
        <taxon>Gunneridae</taxon>
        <taxon>Pentapetalae</taxon>
        <taxon>asterids</taxon>
        <taxon>campanulids</taxon>
        <taxon>Asterales</taxon>
        <taxon>Asteraceae</taxon>
        <taxon>Cichorioideae</taxon>
        <taxon>Cichorieae</taxon>
        <taxon>Lactucinae</taxon>
        <taxon>Lactuca</taxon>
    </lineage>
</organism>
<comment type="caution">
    <text evidence="1">The sequence shown here is derived from an EMBL/GenBank/DDBJ whole genome shotgun (WGS) entry which is preliminary data.</text>
</comment>
<proteinExistence type="predicted"/>